<feature type="compositionally biased region" description="Basic and acidic residues" evidence="1">
    <location>
        <begin position="1"/>
        <end position="10"/>
    </location>
</feature>
<evidence type="ECO:0000256" key="1">
    <source>
        <dbReference type="SAM" id="MobiDB-lite"/>
    </source>
</evidence>
<protein>
    <submittedName>
        <fullName evidence="4">PH domain-containing protein</fullName>
    </submittedName>
</protein>
<gene>
    <name evidence="4" type="ORF">D8771_32180</name>
</gene>
<reference evidence="4 5" key="1">
    <citation type="submission" date="2018-10" db="EMBL/GenBank/DDBJ databases">
        <title>Isolation of pseudouridimycin from Streptomyces albus DSM 40763.</title>
        <authorList>
            <person name="Rosenqvist P."/>
            <person name="Metsae-Ketelae M."/>
            <person name="Virta P."/>
        </authorList>
    </citation>
    <scope>NUCLEOTIDE SEQUENCE [LARGE SCALE GENOMIC DNA]</scope>
    <source>
        <strain evidence="4 5">DSM 40763</strain>
    </source>
</reference>
<dbReference type="Pfam" id="PF10756">
    <property type="entry name" value="bPH_6"/>
    <property type="match status" value="1"/>
</dbReference>
<feature type="domain" description="Low molecular weight protein antigen 6 PH" evidence="3">
    <location>
        <begin position="79"/>
        <end position="147"/>
    </location>
</feature>
<dbReference type="AlphaFoldDB" id="A0A8H1L240"/>
<evidence type="ECO:0000313" key="5">
    <source>
        <dbReference type="Proteomes" id="UP000298111"/>
    </source>
</evidence>
<dbReference type="RefSeq" id="WP_016469396.1">
    <property type="nucleotide sequence ID" value="NZ_BBQG01000019.1"/>
</dbReference>
<keyword evidence="2" id="KW-0472">Membrane</keyword>
<feature type="region of interest" description="Disordered" evidence="1">
    <location>
        <begin position="1"/>
        <end position="22"/>
    </location>
</feature>
<feature type="transmembrane region" description="Helical" evidence="2">
    <location>
        <begin position="31"/>
        <end position="48"/>
    </location>
</feature>
<evidence type="ECO:0000256" key="2">
    <source>
        <dbReference type="SAM" id="Phobius"/>
    </source>
</evidence>
<sequence length="229" mass="24164">MTSEDKRQEPDGGADGSGGGQFPDRVYRSPAGMAGGIVLLAIGVWLAADAVLGGEGRTPWLALAGLLLAVPLVVAFTLRPAVFAGERRLRVRNPFRTIVVPWGAVEAVRAGYSSEVIADGVKYQLWSIPVSLRARKKATRHNERIDAGHPPVARGGLFGGRGVPDLPAGEEAQHKRAPSDRAVDELRELAETHGSEEEAQGKVSVRWSFEVLAPAVAGAVLLALLLATG</sequence>
<keyword evidence="2" id="KW-0812">Transmembrane</keyword>
<evidence type="ECO:0000259" key="3">
    <source>
        <dbReference type="Pfam" id="PF10756"/>
    </source>
</evidence>
<comment type="caution">
    <text evidence="4">The sequence shown here is derived from an EMBL/GenBank/DDBJ whole genome shotgun (WGS) entry which is preliminary data.</text>
</comment>
<proteinExistence type="predicted"/>
<dbReference type="EMBL" id="RCIY01000114">
    <property type="protein sequence ID" value="TGG75666.1"/>
    <property type="molecule type" value="Genomic_DNA"/>
</dbReference>
<dbReference type="Proteomes" id="UP000298111">
    <property type="component" value="Unassembled WGS sequence"/>
</dbReference>
<dbReference type="GeneID" id="75181714"/>
<keyword evidence="2" id="KW-1133">Transmembrane helix</keyword>
<organism evidence="4 5">
    <name type="scientific">Streptomyces albus</name>
    <dbReference type="NCBI Taxonomy" id="1888"/>
    <lineage>
        <taxon>Bacteria</taxon>
        <taxon>Bacillati</taxon>
        <taxon>Actinomycetota</taxon>
        <taxon>Actinomycetes</taxon>
        <taxon>Kitasatosporales</taxon>
        <taxon>Streptomycetaceae</taxon>
        <taxon>Streptomyces</taxon>
    </lineage>
</organism>
<dbReference type="InterPro" id="IPR019692">
    <property type="entry name" value="CFP-6_PH"/>
</dbReference>
<evidence type="ECO:0000313" key="4">
    <source>
        <dbReference type="EMBL" id="TGG75666.1"/>
    </source>
</evidence>
<feature type="transmembrane region" description="Helical" evidence="2">
    <location>
        <begin position="60"/>
        <end position="82"/>
    </location>
</feature>
<feature type="transmembrane region" description="Helical" evidence="2">
    <location>
        <begin position="207"/>
        <end position="227"/>
    </location>
</feature>
<accession>A0A8H1L240</accession>
<name>A0A8H1L240_9ACTN</name>